<keyword evidence="7" id="KW-1185">Reference proteome</keyword>
<dbReference type="PANTHER" id="PTHR47359">
    <property type="entry name" value="PEPTIDOGLYCAN DL-ENDOPEPTIDASE CWLO"/>
    <property type="match status" value="1"/>
</dbReference>
<dbReference type="InterPro" id="IPR041382">
    <property type="entry name" value="SH3_16"/>
</dbReference>
<dbReference type="PANTHER" id="PTHR47359:SF3">
    <property type="entry name" value="NLP_P60 DOMAIN-CONTAINING PROTEIN-RELATED"/>
    <property type="match status" value="1"/>
</dbReference>
<evidence type="ECO:0000313" key="7">
    <source>
        <dbReference type="Proteomes" id="UP001596104"/>
    </source>
</evidence>
<evidence type="ECO:0000259" key="5">
    <source>
        <dbReference type="PROSITE" id="PS51935"/>
    </source>
</evidence>
<reference evidence="7" key="1">
    <citation type="journal article" date="2019" name="Int. J. Syst. Evol. Microbiol.">
        <title>The Global Catalogue of Microorganisms (GCM) 10K type strain sequencing project: providing services to taxonomists for standard genome sequencing and annotation.</title>
        <authorList>
            <consortium name="The Broad Institute Genomics Platform"/>
            <consortium name="The Broad Institute Genome Sequencing Center for Infectious Disease"/>
            <person name="Wu L."/>
            <person name="Ma J."/>
        </authorList>
    </citation>
    <scope>NUCLEOTIDE SEQUENCE [LARGE SCALE GENOMIC DNA]</scope>
    <source>
        <strain evidence="7">CGMCC 1.16326</strain>
    </source>
</reference>
<keyword evidence="2" id="KW-0645">Protease</keyword>
<dbReference type="RefSeq" id="WP_291673520.1">
    <property type="nucleotide sequence ID" value="NZ_JBHSLV010000072.1"/>
</dbReference>
<protein>
    <submittedName>
        <fullName evidence="6">NlpC/P60 family protein</fullName>
    </submittedName>
</protein>
<dbReference type="SUPFAM" id="SSF54001">
    <property type="entry name" value="Cysteine proteinases"/>
    <property type="match status" value="1"/>
</dbReference>
<evidence type="ECO:0000256" key="2">
    <source>
        <dbReference type="ARBA" id="ARBA00022670"/>
    </source>
</evidence>
<keyword evidence="3" id="KW-0378">Hydrolase</keyword>
<evidence type="ECO:0000256" key="4">
    <source>
        <dbReference type="ARBA" id="ARBA00022807"/>
    </source>
</evidence>
<evidence type="ECO:0000313" key="6">
    <source>
        <dbReference type="EMBL" id="MFC5396539.1"/>
    </source>
</evidence>
<dbReference type="InterPro" id="IPR000064">
    <property type="entry name" value="NLP_P60_dom"/>
</dbReference>
<comment type="similarity">
    <text evidence="1">Belongs to the peptidase C40 family.</text>
</comment>
<comment type="caution">
    <text evidence="6">The sequence shown here is derived from an EMBL/GenBank/DDBJ whole genome shotgun (WGS) entry which is preliminary data.</text>
</comment>
<dbReference type="Proteomes" id="UP001596104">
    <property type="component" value="Unassembled WGS sequence"/>
</dbReference>
<dbReference type="Gene3D" id="3.90.1720.10">
    <property type="entry name" value="endopeptidase domain like (from Nostoc punctiforme)"/>
    <property type="match status" value="1"/>
</dbReference>
<organism evidence="6 7">
    <name type="scientific">Bosea vestrisii</name>
    <dbReference type="NCBI Taxonomy" id="151416"/>
    <lineage>
        <taxon>Bacteria</taxon>
        <taxon>Pseudomonadati</taxon>
        <taxon>Pseudomonadota</taxon>
        <taxon>Alphaproteobacteria</taxon>
        <taxon>Hyphomicrobiales</taxon>
        <taxon>Boseaceae</taxon>
        <taxon>Bosea</taxon>
    </lineage>
</organism>
<dbReference type="InterPro" id="IPR051794">
    <property type="entry name" value="PG_Endopeptidase_C40"/>
</dbReference>
<dbReference type="PROSITE" id="PS51935">
    <property type="entry name" value="NLPC_P60"/>
    <property type="match status" value="1"/>
</dbReference>
<gene>
    <name evidence="6" type="ORF">ACFPPC_28240</name>
</gene>
<evidence type="ECO:0000256" key="1">
    <source>
        <dbReference type="ARBA" id="ARBA00007074"/>
    </source>
</evidence>
<dbReference type="Pfam" id="PF18348">
    <property type="entry name" value="SH3_16"/>
    <property type="match status" value="1"/>
</dbReference>
<sequence length="287" mass="31059">MSTNLDRRLTPARPDLAARHLDGKVEALAFVDPIPMRVVTASVPLRREPRPDASLDTEALAGEAVRVYEQHEGWAWGQLVGDSYVGYLPEDCLAGDAPVPTHRVCALRTFIYPGPSIKLPPLEALSLNAGVAVSGESGDFFITSHGGHIFKQHLCPREQHEPDFVAVAERFLNIPYFWGGKTSLGLDCSALVQLSLAAAGVAAPRDSDMQEQGLGEAVAFDDGLDGLRRGDLVFWKGHVGIMTDPDTLLHATAFTMSVISEPLRPARDRILARNGGPITAIRRLSPQ</sequence>
<dbReference type="Pfam" id="PF00877">
    <property type="entry name" value="NLPC_P60"/>
    <property type="match status" value="1"/>
</dbReference>
<accession>A0ABW0HKE4</accession>
<keyword evidence="4" id="KW-0788">Thiol protease</keyword>
<proteinExistence type="inferred from homology"/>
<feature type="domain" description="NlpC/P60" evidence="5">
    <location>
        <begin position="158"/>
        <end position="285"/>
    </location>
</feature>
<evidence type="ECO:0000256" key="3">
    <source>
        <dbReference type="ARBA" id="ARBA00022801"/>
    </source>
</evidence>
<dbReference type="EMBL" id="JBHSLV010000072">
    <property type="protein sequence ID" value="MFC5396539.1"/>
    <property type="molecule type" value="Genomic_DNA"/>
</dbReference>
<name>A0ABW0HKE4_9HYPH</name>
<dbReference type="InterPro" id="IPR038765">
    <property type="entry name" value="Papain-like_cys_pep_sf"/>
</dbReference>